<name>A0ABQ8KSD3_9APHY</name>
<dbReference type="GeneID" id="72009574"/>
<feature type="region of interest" description="Disordered" evidence="1">
    <location>
        <begin position="81"/>
        <end position="106"/>
    </location>
</feature>
<feature type="compositionally biased region" description="Polar residues" evidence="1">
    <location>
        <begin position="1357"/>
        <end position="1370"/>
    </location>
</feature>
<sequence length="1730" mass="188791">MFDPDDTWRVMDDSGSYAGPSLDDLEYGTSQPLSEDLSVTGPSDGAHYSSDRVQNPLPDHLPLPAAPVNISPAFWMQSNLPAQPPLAAPPAPPLQETELNAEQASHSWKRDDRGYLCILCPRCGSWVGTGSKTGYTLTTLETHMQGRKCRPSAASDGRVRMEARAAREVHLPPSNSPAFRGFDAGPYAVPTPQEMAVLPPTPFYGPAAHVQSAPRPATVSGFQFTFDEYYAPTSSDELDIDGSGVPSSSSVPYGLNSYSSQPRASHKRKRTSRHHTPSHNAFDASEPQDTSQMSSSTTVPTDFSPTPSCCGIALVWPHADFFETYPFQRHDLSAPGSLGYKLCAVGDDGQSFRIQSYRCTGSLLVAGDEACVECLSLTGTVKHLAEMSGNARPHTNYKYRSHKQLNQVTEFLRGEVSRLRCMTLNLGRRVASVLKKLDDHRRFLMAIANGDPRGIKHLITQGLKDRVSTSELLKRVDESTEGVYHARGYSAFDFDLALLILRLGGRKLLYAMNHCLAIPSIRALRRARRFTRIMPSFGRPTLSEVQWNFGEVLGPTIKQLKEALRAMARDSSDASPGWQPYGRTGVSVCWDEIAQEEVACYFPHADSVGGLCREHCGGVDLRLRTFQSATNIAESLDKGYVHFGKEVSVLGLTSFGDVFRGALPIAVSPTCKSETPEEGAEILRTIFAAWKSNPDLEKYLGPLWSFASDGDAGRRAMVYSMFMSRTIGSSDPLHKIVGQLPGLNLNVGDDNITADFDWKHEIKRLGRLMRTQEGIVVGDTIVNRHTISSHLRRIPGMSEAAVDRLMNPSDSQDVPRAIDLLRAISSLSDLSLDQYSPTELQEHRAITVVGEMLSAFVDAFIRPEWSLTQQVISLSKYAHMIFALYRQHQTSFMPNQLYGDTQTTVKNAIFCIAKQQLLDGTQCFYLYDTGDDKLEELFGSVRMQGGHNPNFSFKQLIDRLGAAVDIDAVFTAHPELHQGSRRRKVTRTEHADHLNHASWTGDTVADHVDLRSAWAEGRSAATYSLSELHIKPGFDVLFSSTCSIDMLQPIRHGKYPGVSSEQDRSQEPVTPPSPLPAAVPPVPGPCTPVASSDSEGASSEPCVPLTAVGSEPSCPSHAQAGSDANHGAQSDVTASGQAASGSDMLVVEEETVTGALIQAFAASGDSDSERSDAGIVSGACVQLEDRLDEPDEPDQRLPTTCAGAANASPWLLTEQGHKIHKTSVCVQVITPDWIRKSHERIWRVRCYSSDVKPRDLSSASTLNPNLFILGDLFATLIRCDGQAALAVLKCIAIHEKGESVSSVSIASLSHASSGIKLTGQVLELCSDSLPTEASAPPHDTSRAGVAVPGSYVGAQTQVTHQEPASESDLTSEPAAGSPDLRSASWLWTGTFVKLTSGPDSGTAAVPAPTPTAVKVSHKMLAVKICSHLCHMLNPRIADGRAVLSEDQRPHLNSAGLTWQFSESELKDIVDVLWRTIREKGSAALLPLLPTANQQFPYKTHSGAPMFLSEEAAHEMEAQKIADNTKRRCYQCLAEVDPARMRNHVGEHVLKAMRGVKEDLRGQQVDPSEFPCGFCGRPERLCCAPTMTKGSSASTPQARSECSYYRLFFYQPSLKSSAATPCTNVPFVCKIPECKAEKDGNWTAVWKYNLHEHIRRFHPSFSVESTGLDGLIPLPPAMQHDMHISDSEERALKIPDAHIPYKPPLPELVNPEPTGPGAPPPAKRRRLRKQP</sequence>
<evidence type="ECO:0000256" key="1">
    <source>
        <dbReference type="SAM" id="MobiDB-lite"/>
    </source>
</evidence>
<accession>A0ABQ8KSD3</accession>
<feature type="compositionally biased region" description="Pro residues" evidence="1">
    <location>
        <begin position="1069"/>
        <end position="1086"/>
    </location>
</feature>
<comment type="caution">
    <text evidence="2">The sequence shown here is derived from an EMBL/GenBank/DDBJ whole genome shotgun (WGS) entry which is preliminary data.</text>
</comment>
<feature type="compositionally biased region" description="Pro residues" evidence="1">
    <location>
        <begin position="82"/>
        <end position="93"/>
    </location>
</feature>
<keyword evidence="3" id="KW-1185">Reference proteome</keyword>
<feature type="region of interest" description="Disordered" evidence="1">
    <location>
        <begin position="1697"/>
        <end position="1730"/>
    </location>
</feature>
<evidence type="ECO:0000313" key="3">
    <source>
        <dbReference type="Proteomes" id="UP000814176"/>
    </source>
</evidence>
<evidence type="ECO:0000313" key="2">
    <source>
        <dbReference type="EMBL" id="KAH9841459.1"/>
    </source>
</evidence>
<feature type="region of interest" description="Disordered" evidence="1">
    <location>
        <begin position="1"/>
        <end position="60"/>
    </location>
</feature>
<protein>
    <recommendedName>
        <fullName evidence="4">C2H2-type domain-containing protein</fullName>
    </recommendedName>
</protein>
<feature type="region of interest" description="Disordered" evidence="1">
    <location>
        <begin position="235"/>
        <end position="304"/>
    </location>
</feature>
<reference evidence="2 3" key="1">
    <citation type="journal article" date="2021" name="Environ. Microbiol.">
        <title>Gene family expansions and transcriptome signatures uncover fungal adaptations to wood decay.</title>
        <authorList>
            <person name="Hage H."/>
            <person name="Miyauchi S."/>
            <person name="Viragh M."/>
            <person name="Drula E."/>
            <person name="Min B."/>
            <person name="Chaduli D."/>
            <person name="Navarro D."/>
            <person name="Favel A."/>
            <person name="Norest M."/>
            <person name="Lesage-Meessen L."/>
            <person name="Balint B."/>
            <person name="Merenyi Z."/>
            <person name="de Eugenio L."/>
            <person name="Morin E."/>
            <person name="Martinez A.T."/>
            <person name="Baldrian P."/>
            <person name="Stursova M."/>
            <person name="Martinez M.J."/>
            <person name="Novotny C."/>
            <person name="Magnuson J.K."/>
            <person name="Spatafora J.W."/>
            <person name="Maurice S."/>
            <person name="Pangilinan J."/>
            <person name="Andreopoulos W."/>
            <person name="LaButti K."/>
            <person name="Hundley H."/>
            <person name="Na H."/>
            <person name="Kuo A."/>
            <person name="Barry K."/>
            <person name="Lipzen A."/>
            <person name="Henrissat B."/>
            <person name="Riley R."/>
            <person name="Ahrendt S."/>
            <person name="Nagy L.G."/>
            <person name="Grigoriev I.V."/>
            <person name="Martin F."/>
            <person name="Rosso M.N."/>
        </authorList>
    </citation>
    <scope>NUCLEOTIDE SEQUENCE [LARGE SCALE GENOMIC DNA]</scope>
    <source>
        <strain evidence="2 3">CIRM-BRFM 1785</strain>
    </source>
</reference>
<feature type="compositionally biased region" description="Polar residues" evidence="1">
    <location>
        <begin position="1127"/>
        <end position="1140"/>
    </location>
</feature>
<dbReference type="Proteomes" id="UP000814176">
    <property type="component" value="Unassembled WGS sequence"/>
</dbReference>
<feature type="compositionally biased region" description="Polar residues" evidence="1">
    <location>
        <begin position="97"/>
        <end position="106"/>
    </location>
</feature>
<dbReference type="RefSeq" id="XP_047782758.1">
    <property type="nucleotide sequence ID" value="XM_047928842.1"/>
</dbReference>
<feature type="region of interest" description="Disordered" evidence="1">
    <location>
        <begin position="1357"/>
        <end position="1381"/>
    </location>
</feature>
<feature type="region of interest" description="Disordered" evidence="1">
    <location>
        <begin position="1053"/>
        <end position="1140"/>
    </location>
</feature>
<feature type="compositionally biased region" description="Low complexity" evidence="1">
    <location>
        <begin position="242"/>
        <end position="252"/>
    </location>
</feature>
<feature type="compositionally biased region" description="Polar residues" evidence="1">
    <location>
        <begin position="287"/>
        <end position="304"/>
    </location>
</feature>
<evidence type="ECO:0008006" key="4">
    <source>
        <dbReference type="Google" id="ProtNLM"/>
    </source>
</evidence>
<dbReference type="EMBL" id="JADCUA010000003">
    <property type="protein sequence ID" value="KAH9841459.1"/>
    <property type="molecule type" value="Genomic_DNA"/>
</dbReference>
<gene>
    <name evidence="2" type="ORF">C8Q71DRAFT_904240</name>
</gene>
<proteinExistence type="predicted"/>
<organism evidence="2 3">
    <name type="scientific">Rhodofomes roseus</name>
    <dbReference type="NCBI Taxonomy" id="34475"/>
    <lineage>
        <taxon>Eukaryota</taxon>
        <taxon>Fungi</taxon>
        <taxon>Dikarya</taxon>
        <taxon>Basidiomycota</taxon>
        <taxon>Agaricomycotina</taxon>
        <taxon>Agaricomycetes</taxon>
        <taxon>Polyporales</taxon>
        <taxon>Rhodofomes</taxon>
    </lineage>
</organism>
<feature type="compositionally biased region" description="Basic and acidic residues" evidence="1">
    <location>
        <begin position="1"/>
        <end position="12"/>
    </location>
</feature>
<feature type="compositionally biased region" description="Basic residues" evidence="1">
    <location>
        <begin position="1721"/>
        <end position="1730"/>
    </location>
</feature>
<feature type="compositionally biased region" description="Basic residues" evidence="1">
    <location>
        <begin position="264"/>
        <end position="277"/>
    </location>
</feature>